<dbReference type="Proteomes" id="UP000677228">
    <property type="component" value="Unassembled WGS sequence"/>
</dbReference>
<gene>
    <name evidence="2" type="ORF">OVA965_LOCUS29142</name>
    <name evidence="3" type="ORF">TMI583_LOCUS29906</name>
</gene>
<proteinExistence type="predicted"/>
<dbReference type="Proteomes" id="UP000682733">
    <property type="component" value="Unassembled WGS sequence"/>
</dbReference>
<protein>
    <submittedName>
        <fullName evidence="3">Uncharacterized protein</fullName>
    </submittedName>
</protein>
<comment type="caution">
    <text evidence="3">The sequence shown here is derived from an EMBL/GenBank/DDBJ whole genome shotgun (WGS) entry which is preliminary data.</text>
</comment>
<evidence type="ECO:0000313" key="2">
    <source>
        <dbReference type="EMBL" id="CAF1314530.1"/>
    </source>
</evidence>
<sequence>MSRHKLLKWSIALTLTSGDDKIDRCAIKEPVSAVNNQHVHIPTPTPKVSVTIQDAALQQVQIPIDHDDPSLSPVVSNAGPSHQTSRAASVASCNEDKTEAQMMEEGENDNTADESHISPADMLDGADDPHEGIVNETNINPPTLDGNQGGSVLVTSTPKLQLSAPMSILDHPFVGDAYQLYKANQATMKRYLSSSASDDKSPPVA</sequence>
<accession>A0A8S2QWG6</accession>
<dbReference type="EMBL" id="CAJOBA010041922">
    <property type="protein sequence ID" value="CAF4123178.1"/>
    <property type="molecule type" value="Genomic_DNA"/>
</dbReference>
<feature type="region of interest" description="Disordered" evidence="1">
    <location>
        <begin position="65"/>
        <end position="95"/>
    </location>
</feature>
<reference evidence="3" key="1">
    <citation type="submission" date="2021-02" db="EMBL/GenBank/DDBJ databases">
        <authorList>
            <person name="Nowell W R."/>
        </authorList>
    </citation>
    <scope>NUCLEOTIDE SEQUENCE</scope>
</reference>
<name>A0A8S2QWG6_9BILA</name>
<dbReference type="EMBL" id="CAJNOK010020331">
    <property type="protein sequence ID" value="CAF1314530.1"/>
    <property type="molecule type" value="Genomic_DNA"/>
</dbReference>
<evidence type="ECO:0000313" key="3">
    <source>
        <dbReference type="EMBL" id="CAF4123178.1"/>
    </source>
</evidence>
<organism evidence="3 4">
    <name type="scientific">Didymodactylos carnosus</name>
    <dbReference type="NCBI Taxonomy" id="1234261"/>
    <lineage>
        <taxon>Eukaryota</taxon>
        <taxon>Metazoa</taxon>
        <taxon>Spiralia</taxon>
        <taxon>Gnathifera</taxon>
        <taxon>Rotifera</taxon>
        <taxon>Eurotatoria</taxon>
        <taxon>Bdelloidea</taxon>
        <taxon>Philodinida</taxon>
        <taxon>Philodinidae</taxon>
        <taxon>Didymodactylos</taxon>
    </lineage>
</organism>
<evidence type="ECO:0000256" key="1">
    <source>
        <dbReference type="SAM" id="MobiDB-lite"/>
    </source>
</evidence>
<dbReference type="AlphaFoldDB" id="A0A8S2QWG6"/>
<evidence type="ECO:0000313" key="4">
    <source>
        <dbReference type="Proteomes" id="UP000682733"/>
    </source>
</evidence>
<feature type="compositionally biased region" description="Polar residues" evidence="1">
    <location>
        <begin position="73"/>
        <end position="87"/>
    </location>
</feature>